<comment type="caution">
    <text evidence="2">The sequence shown here is derived from an EMBL/GenBank/DDBJ whole genome shotgun (WGS) entry which is preliminary data.</text>
</comment>
<dbReference type="EMBL" id="JAJSOF020000036">
    <property type="protein sequence ID" value="KAJ4429292.1"/>
    <property type="molecule type" value="Genomic_DNA"/>
</dbReference>
<dbReference type="Pfam" id="PF03184">
    <property type="entry name" value="DDE_1"/>
    <property type="match status" value="1"/>
</dbReference>
<dbReference type="InterPro" id="IPR004875">
    <property type="entry name" value="DDE_SF_endonuclease_dom"/>
</dbReference>
<dbReference type="Proteomes" id="UP001148838">
    <property type="component" value="Unassembled WGS sequence"/>
</dbReference>
<sequence>MELLFRHTWCTNQLIYMTPGGRRTKGSSIFYTKPCCSRGTRYNRTSHGWFDTITFTDWFKSMFLPHASRLPGKKALIGDNLSSHFNEEVLQLCEKNNIFLYVFQPTLLIYANL</sequence>
<feature type="domain" description="DDE-1" evidence="1">
    <location>
        <begin position="38"/>
        <end position="103"/>
    </location>
</feature>
<organism evidence="2 3">
    <name type="scientific">Periplaneta americana</name>
    <name type="common">American cockroach</name>
    <name type="synonym">Blatta americana</name>
    <dbReference type="NCBI Taxonomy" id="6978"/>
    <lineage>
        <taxon>Eukaryota</taxon>
        <taxon>Metazoa</taxon>
        <taxon>Ecdysozoa</taxon>
        <taxon>Arthropoda</taxon>
        <taxon>Hexapoda</taxon>
        <taxon>Insecta</taxon>
        <taxon>Pterygota</taxon>
        <taxon>Neoptera</taxon>
        <taxon>Polyneoptera</taxon>
        <taxon>Dictyoptera</taxon>
        <taxon>Blattodea</taxon>
        <taxon>Blattoidea</taxon>
        <taxon>Blattidae</taxon>
        <taxon>Blattinae</taxon>
        <taxon>Periplaneta</taxon>
    </lineage>
</organism>
<evidence type="ECO:0000259" key="1">
    <source>
        <dbReference type="Pfam" id="PF03184"/>
    </source>
</evidence>
<evidence type="ECO:0000313" key="2">
    <source>
        <dbReference type="EMBL" id="KAJ4429292.1"/>
    </source>
</evidence>
<protein>
    <recommendedName>
        <fullName evidence="1">DDE-1 domain-containing protein</fullName>
    </recommendedName>
</protein>
<name>A0ABQ8S5V4_PERAM</name>
<proteinExistence type="predicted"/>
<evidence type="ECO:0000313" key="3">
    <source>
        <dbReference type="Proteomes" id="UP001148838"/>
    </source>
</evidence>
<keyword evidence="3" id="KW-1185">Reference proteome</keyword>
<reference evidence="2 3" key="1">
    <citation type="journal article" date="2022" name="Allergy">
        <title>Genome assembly and annotation of Periplaneta americana reveal a comprehensive cockroach allergen profile.</title>
        <authorList>
            <person name="Wang L."/>
            <person name="Xiong Q."/>
            <person name="Saelim N."/>
            <person name="Wang L."/>
            <person name="Nong W."/>
            <person name="Wan A.T."/>
            <person name="Shi M."/>
            <person name="Liu X."/>
            <person name="Cao Q."/>
            <person name="Hui J.H.L."/>
            <person name="Sookrung N."/>
            <person name="Leung T.F."/>
            <person name="Tungtrongchitr A."/>
            <person name="Tsui S.K.W."/>
        </authorList>
    </citation>
    <scope>NUCLEOTIDE SEQUENCE [LARGE SCALE GENOMIC DNA]</scope>
    <source>
        <strain evidence="2">PWHHKU_190912</strain>
    </source>
</reference>
<gene>
    <name evidence="2" type="ORF">ANN_26296</name>
</gene>
<accession>A0ABQ8S5V4</accession>